<proteinExistence type="predicted"/>
<comment type="caution">
    <text evidence="1">The sequence shown here is derived from an EMBL/GenBank/DDBJ whole genome shotgun (WGS) entry which is preliminary data.</text>
</comment>
<dbReference type="Proteomes" id="UP000287527">
    <property type="component" value="Unassembled WGS sequence"/>
</dbReference>
<reference evidence="1 2" key="1">
    <citation type="submission" date="2019-01" db="EMBL/GenBank/DDBJ databases">
        <title>Flavobacterium sp. nov.,isolated from freshwater.</title>
        <authorList>
            <person name="Zhang R."/>
            <person name="Du Z.-J."/>
        </authorList>
    </citation>
    <scope>NUCLEOTIDE SEQUENCE [LARGE SCALE GENOMIC DNA]</scope>
    <source>
        <strain evidence="1 2">1E403</strain>
    </source>
</reference>
<keyword evidence="2" id="KW-1185">Reference proteome</keyword>
<accession>A0A3S3TY02</accession>
<gene>
    <name evidence="1" type="ORF">EPI11_14525</name>
</gene>
<protein>
    <submittedName>
        <fullName evidence="1">3-oxoacyl-ACP synthase</fullName>
    </submittedName>
</protein>
<evidence type="ECO:0000313" key="1">
    <source>
        <dbReference type="EMBL" id="RWW93748.1"/>
    </source>
</evidence>
<organism evidence="1 2">
    <name type="scientific">Flavobacterium cerinum</name>
    <dbReference type="NCBI Taxonomy" id="2502784"/>
    <lineage>
        <taxon>Bacteria</taxon>
        <taxon>Pseudomonadati</taxon>
        <taxon>Bacteroidota</taxon>
        <taxon>Flavobacteriia</taxon>
        <taxon>Flavobacteriales</taxon>
        <taxon>Flavobacteriaceae</taxon>
        <taxon>Flavobacterium</taxon>
    </lineage>
</organism>
<dbReference type="OrthoDB" id="1071350at2"/>
<sequence length="204" mass="23070">MMADKYYITQHCSIEGSRISFNGAEFFIAPDTAFADFAKQAYRHAGIDYPKFFKMDNLSKLSFLAADLLLKDTVPDGGNNTALLFANAASSLDTDVKYNDSIIDKENYFPSPAVFVYTLPNICMGEISIKHKLYTENSFFVFEAFNPEFFANYAAILLDTNKAETVLCGWVEFFKDEYKAFVYEVAKEGSLEHTAKNIQTLYLS</sequence>
<dbReference type="AlphaFoldDB" id="A0A3S3TY02"/>
<evidence type="ECO:0000313" key="2">
    <source>
        <dbReference type="Proteomes" id="UP000287527"/>
    </source>
</evidence>
<dbReference type="EMBL" id="SBII01000011">
    <property type="protein sequence ID" value="RWW93748.1"/>
    <property type="molecule type" value="Genomic_DNA"/>
</dbReference>
<name>A0A3S3TY02_9FLAO</name>